<dbReference type="Proteomes" id="UP001500124">
    <property type="component" value="Unassembled WGS sequence"/>
</dbReference>
<dbReference type="InterPro" id="IPR036850">
    <property type="entry name" value="NDK-like_dom_sf"/>
</dbReference>
<protein>
    <recommendedName>
        <fullName evidence="3">Nucleoside diphosphate kinase-like domain-containing protein</fullName>
    </recommendedName>
</protein>
<evidence type="ECO:0000313" key="2">
    <source>
        <dbReference type="Proteomes" id="UP001500124"/>
    </source>
</evidence>
<accession>A0ABP9JWC5</accession>
<evidence type="ECO:0000313" key="1">
    <source>
        <dbReference type="EMBL" id="GAA5044989.1"/>
    </source>
</evidence>
<name>A0ABP9JWC5_9ACTN</name>
<comment type="caution">
    <text evidence="1">The sequence shown here is derived from an EMBL/GenBank/DDBJ whole genome shotgun (WGS) entry which is preliminary data.</text>
</comment>
<sequence length="318" mass="35898">MRRLHPDSPPVAQLSEVTSDVLDAVTWSERKADLYAVDHYFREAVGTFGDIVPKMLGIALCMLKPEATAGRRLRPALRILREAGFTPVDVVPFTHDRLTIREVWRYQFNIASRQRIDAMDVILPSTRTVALVLKDERWHPGATPAAVRLNGLKGPADPALRRPEHLRHQLGVVNGLFNFTHISDEPADVLRELAVICDEPRRDLVRRRVMEDHDARSEALEVFQELEDRYPEHDFDLENSWRRLADAPGRLGRACASRPGLEEMLALTRETPLDGPHRWDLLTVVTHLLTEMNVDGVTPAVPNVTAAWDPRHLAGAVS</sequence>
<evidence type="ECO:0008006" key="3">
    <source>
        <dbReference type="Google" id="ProtNLM"/>
    </source>
</evidence>
<organism evidence="1 2">
    <name type="scientific">Streptomyces similanensis</name>
    <dbReference type="NCBI Taxonomy" id="1274988"/>
    <lineage>
        <taxon>Bacteria</taxon>
        <taxon>Bacillati</taxon>
        <taxon>Actinomycetota</taxon>
        <taxon>Actinomycetes</taxon>
        <taxon>Kitasatosporales</taxon>
        <taxon>Streptomycetaceae</taxon>
        <taxon>Streptomyces</taxon>
    </lineage>
</organism>
<dbReference type="Gene3D" id="3.30.70.141">
    <property type="entry name" value="Nucleoside diphosphate kinase-like domain"/>
    <property type="match status" value="1"/>
</dbReference>
<gene>
    <name evidence="1" type="ORF">GCM10023336_08050</name>
</gene>
<dbReference type="EMBL" id="BAABKC010000011">
    <property type="protein sequence ID" value="GAA5044989.1"/>
    <property type="molecule type" value="Genomic_DNA"/>
</dbReference>
<proteinExistence type="predicted"/>
<reference evidence="2" key="1">
    <citation type="journal article" date="2019" name="Int. J. Syst. Evol. Microbiol.">
        <title>The Global Catalogue of Microorganisms (GCM) 10K type strain sequencing project: providing services to taxonomists for standard genome sequencing and annotation.</title>
        <authorList>
            <consortium name="The Broad Institute Genomics Platform"/>
            <consortium name="The Broad Institute Genome Sequencing Center for Infectious Disease"/>
            <person name="Wu L."/>
            <person name="Ma J."/>
        </authorList>
    </citation>
    <scope>NUCLEOTIDE SEQUENCE [LARGE SCALE GENOMIC DNA]</scope>
    <source>
        <strain evidence="2">JCM 18410</strain>
    </source>
</reference>
<dbReference type="SUPFAM" id="SSF54919">
    <property type="entry name" value="Nucleoside diphosphate kinase, NDK"/>
    <property type="match status" value="1"/>
</dbReference>
<keyword evidence="2" id="KW-1185">Reference proteome</keyword>
<dbReference type="RefSeq" id="WP_345667033.1">
    <property type="nucleotide sequence ID" value="NZ_BAABKC010000011.1"/>
</dbReference>